<protein>
    <submittedName>
        <fullName evidence="2">CHK kinase-like domain-containing protein</fullName>
    </submittedName>
</protein>
<sequence length="772" mass="88859">MAPNSENKTCFVGTVDLDKKINGSSVTVGWVVDSLRSHDKIFIEKYGCRKIKDLTWYDASAGKAFISVVLRCTVIFEDSVDENDVYTTIVKIPGRESYVIDNNEDGITINPEDYQDKLARFHNFECAFYNNLAPILDMPVAKTFQAKMWITDEPEGCIHMEDLTFRGKVMNYYDSFNVTQLKVVIKHVTRMQARTLALDSDVWSGKYIGNQDAFEQCAVLTENALRPFKKLANEKCPPAAKLAEKYAKFLTNREFIKYAFSQSYKDLDLKPVCVHGDLWACNIMIAIDKNGDFTNEIAAFVDWQIFHEGGPMDDFSRLLTLCADGNVRREVENFLIDFYLENLTKELEGTGVQVPYSAEKLQEAYDIMFIVEAAHALYLSILVKGTSPEDQRFKRLNTGILVIAISIGFVYVALFTKYWWLVALYIAWRVYDRKSQYEGAYGDNWWLVALYIAWRVYDRNSQYEGGYGDNWYLRTHKKFWEKFSSYFPMKLYKTCDLSPENNYIIGCHPHGLIASSYFIHMCTESTGWSKLFPNIQTRLCTLDCMFWWPLRREQLLSMGLISVSAKSIEYMLKKQQKGLAVGIVIGGAEEALDAHPNKYDLTLLNRKGFVKIALRHGAHLVPMFSFGETDIYNQLENSQEEALDAHPNKYDLTLLNRKGFVKIALRHGAHLVPMFSFGETDIYNQLENSQAIGFCVPPAYGRGIIFRGFGWFPYRRPINTVVGKPIPVVKTLHPTQKQIDEIHEKYCQQVVELFEENRNKFNVPKDVKLILY</sequence>
<proteinExistence type="predicted"/>
<accession>A0AC34RPQ5</accession>
<evidence type="ECO:0000313" key="2">
    <source>
        <dbReference type="WBParaSite" id="JU765_v2.g9049.t1"/>
    </source>
</evidence>
<evidence type="ECO:0000313" key="1">
    <source>
        <dbReference type="Proteomes" id="UP000887576"/>
    </source>
</evidence>
<dbReference type="WBParaSite" id="JU765_v2.g9049.t1">
    <property type="protein sequence ID" value="JU765_v2.g9049.t1"/>
    <property type="gene ID" value="JU765_v2.g9049"/>
</dbReference>
<reference evidence="2" key="1">
    <citation type="submission" date="2022-11" db="UniProtKB">
        <authorList>
            <consortium name="WormBaseParasite"/>
        </authorList>
    </citation>
    <scope>IDENTIFICATION</scope>
</reference>
<organism evidence="1 2">
    <name type="scientific">Panagrolaimus sp. JU765</name>
    <dbReference type="NCBI Taxonomy" id="591449"/>
    <lineage>
        <taxon>Eukaryota</taxon>
        <taxon>Metazoa</taxon>
        <taxon>Ecdysozoa</taxon>
        <taxon>Nematoda</taxon>
        <taxon>Chromadorea</taxon>
        <taxon>Rhabditida</taxon>
        <taxon>Tylenchina</taxon>
        <taxon>Panagrolaimomorpha</taxon>
        <taxon>Panagrolaimoidea</taxon>
        <taxon>Panagrolaimidae</taxon>
        <taxon>Panagrolaimus</taxon>
    </lineage>
</organism>
<dbReference type="Proteomes" id="UP000887576">
    <property type="component" value="Unplaced"/>
</dbReference>
<name>A0AC34RPQ5_9BILA</name>